<dbReference type="RefSeq" id="WP_116223746.1">
    <property type="nucleotide sequence ID" value="NZ_AP018437.1"/>
</dbReference>
<dbReference type="SUPFAM" id="SSF88713">
    <property type="entry name" value="Glycoside hydrolase/deacetylase"/>
    <property type="match status" value="1"/>
</dbReference>
<proteinExistence type="predicted"/>
<dbReference type="GO" id="GO:0046872">
    <property type="term" value="F:metal ion binding"/>
    <property type="evidence" value="ECO:0007669"/>
    <property type="project" value="UniProtKB-KW"/>
</dbReference>
<comment type="caution">
    <text evidence="6">The sequence shown here is derived from an EMBL/GenBank/DDBJ whole genome shotgun (WGS) entry which is preliminary data.</text>
</comment>
<keyword evidence="5" id="KW-0119">Carbohydrate metabolism</keyword>
<accession>A0A347ZU59</accession>
<evidence type="ECO:0000313" key="6">
    <source>
        <dbReference type="EMBL" id="REG10577.1"/>
    </source>
</evidence>
<dbReference type="Pfam" id="PF04794">
    <property type="entry name" value="YdjC"/>
    <property type="match status" value="1"/>
</dbReference>
<dbReference type="InterPro" id="IPR006879">
    <property type="entry name" value="YdjC-like"/>
</dbReference>
<keyword evidence="7" id="KW-1185">Reference proteome</keyword>
<keyword evidence="3 6" id="KW-0378">Hydrolase</keyword>
<evidence type="ECO:0000313" key="7">
    <source>
        <dbReference type="Proteomes" id="UP000256388"/>
    </source>
</evidence>
<evidence type="ECO:0000256" key="1">
    <source>
        <dbReference type="ARBA" id="ARBA00001946"/>
    </source>
</evidence>
<dbReference type="EMBL" id="QUMS01000001">
    <property type="protein sequence ID" value="REG10577.1"/>
    <property type="molecule type" value="Genomic_DNA"/>
</dbReference>
<sequence length="269" mass="30492">MKLLFQSDDYGITEAVTCGILKGIREGLIRNTGLFVNMPSSKFAAEQIKHYPQCSFGIDINLVAGKPVSPIDQIPNLVKPSGEFYTSGEIRAKTNSKPHTDLSGSLIEDMGEDPYPLDETLIEVENQVLRYIELVGEKPKYIHPHSLMTANTAKALEMMAEKYELPYSINFFKQHAFHFITNNWNPKPFPVEQQIQTDVEGNVMNVISEVFDHEYSLLGCHAGFVDEDLFQCSTYTLIRVKDLQMACSPRLKDFIESNHVELVNYDSFN</sequence>
<gene>
    <name evidence="6" type="ORF">DFR64_0436</name>
</gene>
<dbReference type="GO" id="GO:0019213">
    <property type="term" value="F:deacetylase activity"/>
    <property type="evidence" value="ECO:0007669"/>
    <property type="project" value="TreeGrafter"/>
</dbReference>
<keyword evidence="2" id="KW-0479">Metal-binding</keyword>
<name>A0A347ZU59_9CHLR</name>
<evidence type="ECO:0000256" key="5">
    <source>
        <dbReference type="ARBA" id="ARBA00023277"/>
    </source>
</evidence>
<reference evidence="6 7" key="1">
    <citation type="submission" date="2018-08" db="EMBL/GenBank/DDBJ databases">
        <title>Genomic Encyclopedia of Type Strains, Phase IV (KMG-IV): sequencing the most valuable type-strain genomes for metagenomic binning, comparative biology and taxonomic classification.</title>
        <authorList>
            <person name="Goeker M."/>
        </authorList>
    </citation>
    <scope>NUCLEOTIDE SEQUENCE [LARGE SCALE GENOMIC DNA]</scope>
    <source>
        <strain evidence="6 7">DSM 23923</strain>
    </source>
</reference>
<dbReference type="PANTHER" id="PTHR31609">
    <property type="entry name" value="YDJC DEACETYLASE FAMILY MEMBER"/>
    <property type="match status" value="1"/>
</dbReference>
<dbReference type="Gene3D" id="3.20.20.370">
    <property type="entry name" value="Glycoside hydrolase/deacetylase"/>
    <property type="match status" value="1"/>
</dbReference>
<comment type="cofactor">
    <cofactor evidence="1">
        <name>Mg(2+)</name>
        <dbReference type="ChEBI" id="CHEBI:18420"/>
    </cofactor>
</comment>
<dbReference type="InterPro" id="IPR011330">
    <property type="entry name" value="Glyco_hydro/deAcase_b/a-brl"/>
</dbReference>
<evidence type="ECO:0000256" key="3">
    <source>
        <dbReference type="ARBA" id="ARBA00022801"/>
    </source>
</evidence>
<dbReference type="GO" id="GO:0005975">
    <property type="term" value="P:carbohydrate metabolic process"/>
    <property type="evidence" value="ECO:0007669"/>
    <property type="project" value="InterPro"/>
</dbReference>
<evidence type="ECO:0000256" key="2">
    <source>
        <dbReference type="ARBA" id="ARBA00022723"/>
    </source>
</evidence>
<keyword evidence="4" id="KW-0460">Magnesium</keyword>
<dbReference type="PANTHER" id="PTHR31609:SF1">
    <property type="entry name" value="CARBOHYDRATE DEACETYLASE"/>
    <property type="match status" value="1"/>
</dbReference>
<dbReference type="OrthoDB" id="9773047at2"/>
<organism evidence="6 7">
    <name type="scientific">Pelolinea submarina</name>
    <dbReference type="NCBI Taxonomy" id="913107"/>
    <lineage>
        <taxon>Bacteria</taxon>
        <taxon>Bacillati</taxon>
        <taxon>Chloroflexota</taxon>
        <taxon>Anaerolineae</taxon>
        <taxon>Anaerolineales</taxon>
        <taxon>Anaerolineaceae</taxon>
        <taxon>Pelolinea</taxon>
    </lineage>
</organism>
<dbReference type="Proteomes" id="UP000256388">
    <property type="component" value="Unassembled WGS sequence"/>
</dbReference>
<dbReference type="AlphaFoldDB" id="A0A347ZU59"/>
<evidence type="ECO:0000256" key="4">
    <source>
        <dbReference type="ARBA" id="ARBA00022842"/>
    </source>
</evidence>
<dbReference type="GO" id="GO:0016787">
    <property type="term" value="F:hydrolase activity"/>
    <property type="evidence" value="ECO:0007669"/>
    <property type="project" value="UniProtKB-KW"/>
</dbReference>
<dbReference type="CDD" id="cd10805">
    <property type="entry name" value="YdjC_like_1"/>
    <property type="match status" value="1"/>
</dbReference>
<protein>
    <submittedName>
        <fullName evidence="6">Putative glycoside hydrolase/deacetylase ChbG (UPF0249 family)</fullName>
    </submittedName>
</protein>